<dbReference type="STRING" id="320771.Cflav_PD6185"/>
<dbReference type="RefSeq" id="WP_007415311.1">
    <property type="nucleotide sequence ID" value="NZ_ABOX02000015.1"/>
</dbReference>
<dbReference type="EMBL" id="ABOX02000015">
    <property type="protein sequence ID" value="EEF60595.1"/>
    <property type="molecule type" value="Genomic_DNA"/>
</dbReference>
<comment type="caution">
    <text evidence="1">The sequence shown here is derived from an EMBL/GenBank/DDBJ whole genome shotgun (WGS) entry which is preliminary data.</text>
</comment>
<name>B9XHL7_PEDPL</name>
<organism evidence="1 2">
    <name type="scientific">Pedosphaera parvula (strain Ellin514)</name>
    <dbReference type="NCBI Taxonomy" id="320771"/>
    <lineage>
        <taxon>Bacteria</taxon>
        <taxon>Pseudomonadati</taxon>
        <taxon>Verrucomicrobiota</taxon>
        <taxon>Pedosphaerae</taxon>
        <taxon>Pedosphaerales</taxon>
        <taxon>Pedosphaeraceae</taxon>
        <taxon>Pedosphaera</taxon>
    </lineage>
</organism>
<evidence type="ECO:0000313" key="2">
    <source>
        <dbReference type="Proteomes" id="UP000003688"/>
    </source>
</evidence>
<accession>B9XHL7</accession>
<reference evidence="1 2" key="1">
    <citation type="journal article" date="2011" name="J. Bacteriol.">
        <title>Genome sequence of 'Pedosphaera parvula' Ellin514, an aerobic Verrucomicrobial isolate from pasture soil.</title>
        <authorList>
            <person name="Kant R."/>
            <person name="van Passel M.W."/>
            <person name="Sangwan P."/>
            <person name="Palva A."/>
            <person name="Lucas S."/>
            <person name="Copeland A."/>
            <person name="Lapidus A."/>
            <person name="Glavina Del Rio T."/>
            <person name="Dalin E."/>
            <person name="Tice H."/>
            <person name="Bruce D."/>
            <person name="Goodwin L."/>
            <person name="Pitluck S."/>
            <person name="Chertkov O."/>
            <person name="Larimer F.W."/>
            <person name="Land M.L."/>
            <person name="Hauser L."/>
            <person name="Brettin T.S."/>
            <person name="Detter J.C."/>
            <person name="Han S."/>
            <person name="de Vos W.M."/>
            <person name="Janssen P.H."/>
            <person name="Smidt H."/>
        </authorList>
    </citation>
    <scope>NUCLEOTIDE SEQUENCE [LARGE SCALE GENOMIC DNA]</scope>
    <source>
        <strain evidence="1 2">Ellin514</strain>
    </source>
</reference>
<gene>
    <name evidence="1" type="ORF">Cflav_PD6185</name>
</gene>
<protein>
    <submittedName>
        <fullName evidence="1">Uncharacterized protein</fullName>
    </submittedName>
</protein>
<sequence length="79" mass="8037">MRQQSGALPLPTGTFIVDNTGVAAARNENMSALTFSAGDGEVRPTRTTAQNAFVTFSSLASRSTGAVGIFDNVGGTLGT</sequence>
<dbReference type="AlphaFoldDB" id="B9XHL7"/>
<keyword evidence="2" id="KW-1185">Reference proteome</keyword>
<evidence type="ECO:0000313" key="1">
    <source>
        <dbReference type="EMBL" id="EEF60595.1"/>
    </source>
</evidence>
<proteinExistence type="predicted"/>
<dbReference type="Proteomes" id="UP000003688">
    <property type="component" value="Unassembled WGS sequence"/>
</dbReference>